<comment type="caution">
    <text evidence="3">The sequence shown here is derived from an EMBL/GenBank/DDBJ whole genome shotgun (WGS) entry which is preliminary data.</text>
</comment>
<dbReference type="EMBL" id="JACGWZ010000007">
    <property type="protein sequence ID" value="MBA8827154.1"/>
    <property type="molecule type" value="Genomic_DNA"/>
</dbReference>
<keyword evidence="2" id="KW-1133">Transmembrane helix</keyword>
<keyword evidence="2" id="KW-0472">Membrane</keyword>
<evidence type="ECO:0000313" key="4">
    <source>
        <dbReference type="Proteomes" id="UP000569329"/>
    </source>
</evidence>
<accession>A0A839E070</accession>
<proteinExistence type="predicted"/>
<gene>
    <name evidence="3" type="ORF">FHX42_004538</name>
</gene>
<evidence type="ECO:0000313" key="3">
    <source>
        <dbReference type="EMBL" id="MBA8827154.1"/>
    </source>
</evidence>
<keyword evidence="2" id="KW-0812">Transmembrane</keyword>
<feature type="transmembrane region" description="Helical" evidence="2">
    <location>
        <begin position="73"/>
        <end position="92"/>
    </location>
</feature>
<keyword evidence="4" id="KW-1185">Reference proteome</keyword>
<reference evidence="3 4" key="1">
    <citation type="submission" date="2020-07" db="EMBL/GenBank/DDBJ databases">
        <title>Sequencing the genomes of 1000 actinobacteria strains.</title>
        <authorList>
            <person name="Klenk H.-P."/>
        </authorList>
    </citation>
    <scope>NUCLEOTIDE SEQUENCE [LARGE SCALE GENOMIC DNA]</scope>
    <source>
        <strain evidence="3 4">DSM 45975</strain>
    </source>
</reference>
<organism evidence="3 4">
    <name type="scientific">Halosaccharopolyspora lacisalsi</name>
    <dbReference type="NCBI Taxonomy" id="1000566"/>
    <lineage>
        <taxon>Bacteria</taxon>
        <taxon>Bacillati</taxon>
        <taxon>Actinomycetota</taxon>
        <taxon>Actinomycetes</taxon>
        <taxon>Pseudonocardiales</taxon>
        <taxon>Pseudonocardiaceae</taxon>
        <taxon>Halosaccharopolyspora</taxon>
    </lineage>
</organism>
<dbReference type="AlphaFoldDB" id="A0A839E070"/>
<feature type="transmembrane region" description="Helical" evidence="2">
    <location>
        <begin position="28"/>
        <end position="53"/>
    </location>
</feature>
<name>A0A839E070_9PSEU</name>
<sequence>MSDADSGPAAKSEPDQARPEVSTGPRRLWAVVLVVMELMVVAVLVVGAFRMWGRAVVPIELSQLHGRTVTRMTGSWVAFSFAAATVAGLLLMDAARRILPTPRGCSRRDGEA</sequence>
<feature type="region of interest" description="Disordered" evidence="1">
    <location>
        <begin position="1"/>
        <end position="23"/>
    </location>
</feature>
<evidence type="ECO:0000256" key="2">
    <source>
        <dbReference type="SAM" id="Phobius"/>
    </source>
</evidence>
<evidence type="ECO:0000256" key="1">
    <source>
        <dbReference type="SAM" id="MobiDB-lite"/>
    </source>
</evidence>
<protein>
    <submittedName>
        <fullName evidence="3">Uncharacterized protein</fullName>
    </submittedName>
</protein>
<dbReference type="RefSeq" id="WP_182546336.1">
    <property type="nucleotide sequence ID" value="NZ_JACGWZ010000007.1"/>
</dbReference>
<dbReference type="Proteomes" id="UP000569329">
    <property type="component" value="Unassembled WGS sequence"/>
</dbReference>